<feature type="modified residue" description="4-aspartylphosphate" evidence="3">
    <location>
        <position position="60"/>
    </location>
</feature>
<keyword evidence="2 6" id="KW-0238">DNA-binding</keyword>
<dbReference type="OrthoDB" id="9796655at2"/>
<dbReference type="InterPro" id="IPR016032">
    <property type="entry name" value="Sig_transdc_resp-reg_C-effctor"/>
</dbReference>
<dbReference type="SUPFAM" id="SSF52172">
    <property type="entry name" value="CheY-like"/>
    <property type="match status" value="1"/>
</dbReference>
<evidence type="ECO:0000259" key="4">
    <source>
        <dbReference type="PROSITE" id="PS50043"/>
    </source>
</evidence>
<evidence type="ECO:0000313" key="7">
    <source>
        <dbReference type="Proteomes" id="UP000253606"/>
    </source>
</evidence>
<dbReference type="InterPro" id="IPR000792">
    <property type="entry name" value="Tscrpt_reg_LuxR_C"/>
</dbReference>
<reference evidence="6 7" key="1">
    <citation type="journal article" date="2018" name="Front. Microbiol.">
        <title>Hydrolytic Capabilities as a Key to Environmental Success: Chitinolytic and Cellulolytic Acidobacteria From Acidic Sub-arctic Soils and Boreal Peatlands.</title>
        <authorList>
            <person name="Belova S.E."/>
            <person name="Ravin N.V."/>
            <person name="Pankratov T.A."/>
            <person name="Rakitin A.L."/>
            <person name="Ivanova A.A."/>
            <person name="Beletsky A.V."/>
            <person name="Mardanov A.V."/>
            <person name="Sinninghe Damste J.S."/>
            <person name="Dedysh S.N."/>
        </authorList>
    </citation>
    <scope>NUCLEOTIDE SEQUENCE [LARGE SCALE GENOMIC DNA]</scope>
    <source>
        <strain evidence="6 7">SBC82</strain>
    </source>
</reference>
<protein>
    <submittedName>
        <fullName evidence="6">DNA-binding response regulator, LuxR family</fullName>
    </submittedName>
</protein>
<dbReference type="SMART" id="SM00448">
    <property type="entry name" value="REC"/>
    <property type="match status" value="1"/>
</dbReference>
<evidence type="ECO:0000259" key="5">
    <source>
        <dbReference type="PROSITE" id="PS50110"/>
    </source>
</evidence>
<dbReference type="AlphaFoldDB" id="A0A2Z5G1Y7"/>
<dbReference type="CDD" id="cd17535">
    <property type="entry name" value="REC_NarL-like"/>
    <property type="match status" value="1"/>
</dbReference>
<dbReference type="SUPFAM" id="SSF46894">
    <property type="entry name" value="C-terminal effector domain of the bipartite response regulators"/>
    <property type="match status" value="1"/>
</dbReference>
<dbReference type="PANTHER" id="PTHR43214:SF43">
    <property type="entry name" value="TWO-COMPONENT RESPONSE REGULATOR"/>
    <property type="match status" value="1"/>
</dbReference>
<dbReference type="InterPro" id="IPR039420">
    <property type="entry name" value="WalR-like"/>
</dbReference>
<feature type="domain" description="Response regulatory" evidence="5">
    <location>
        <begin position="9"/>
        <end position="125"/>
    </location>
</feature>
<dbReference type="CDD" id="cd06170">
    <property type="entry name" value="LuxR_C_like"/>
    <property type="match status" value="1"/>
</dbReference>
<dbReference type="PRINTS" id="PR00038">
    <property type="entry name" value="HTHLUXR"/>
</dbReference>
<keyword evidence="1 3" id="KW-0597">Phosphoprotein</keyword>
<evidence type="ECO:0000256" key="3">
    <source>
        <dbReference type="PROSITE-ProRule" id="PRU00169"/>
    </source>
</evidence>
<dbReference type="Pfam" id="PF00072">
    <property type="entry name" value="Response_reg"/>
    <property type="match status" value="1"/>
</dbReference>
<dbReference type="InterPro" id="IPR058245">
    <property type="entry name" value="NreC/VraR/RcsB-like_REC"/>
</dbReference>
<dbReference type="InterPro" id="IPR001789">
    <property type="entry name" value="Sig_transdc_resp-reg_receiver"/>
</dbReference>
<evidence type="ECO:0000256" key="2">
    <source>
        <dbReference type="ARBA" id="ARBA00023125"/>
    </source>
</evidence>
<proteinExistence type="predicted"/>
<keyword evidence="7" id="KW-1185">Reference proteome</keyword>
<dbReference type="EMBL" id="CP030840">
    <property type="protein sequence ID" value="AXC12814.1"/>
    <property type="molecule type" value="Genomic_DNA"/>
</dbReference>
<dbReference type="Pfam" id="PF00196">
    <property type="entry name" value="GerE"/>
    <property type="match status" value="1"/>
</dbReference>
<dbReference type="GO" id="GO:0000160">
    <property type="term" value="P:phosphorelay signal transduction system"/>
    <property type="evidence" value="ECO:0007669"/>
    <property type="project" value="InterPro"/>
</dbReference>
<dbReference type="PROSITE" id="PS00622">
    <property type="entry name" value="HTH_LUXR_1"/>
    <property type="match status" value="1"/>
</dbReference>
<feature type="domain" description="HTH luxR-type" evidence="4">
    <location>
        <begin position="140"/>
        <end position="205"/>
    </location>
</feature>
<dbReference type="KEGG" id="abas:ACPOL_3529"/>
<dbReference type="RefSeq" id="WP_114207935.1">
    <property type="nucleotide sequence ID" value="NZ_CP030840.1"/>
</dbReference>
<dbReference type="Proteomes" id="UP000253606">
    <property type="component" value="Chromosome"/>
</dbReference>
<dbReference type="Gene3D" id="3.40.50.2300">
    <property type="match status" value="1"/>
</dbReference>
<sequence>MSIDPSLIRILTVDDHPLLRKGIAALVNAEDDMKLVAEASSGEQAIEKFRAHRPDVTLMDIQLPGVNGIECIIQIQKEFPNARIIVLTTYSGDVQVVRAIKAGARAYLLKRQVHRELLETIRAVHAGQRRIPQEIAVELVDRSWDDLTPREIDVLRLIACGNTNKEIADQLSIGEASVKSYIANIFSKLDAKDRAHAVTIGLKRGIIEL</sequence>
<accession>A0A2Z5G1Y7</accession>
<gene>
    <name evidence="6" type="ORF">ACPOL_3529</name>
</gene>
<dbReference type="GO" id="GO:0006355">
    <property type="term" value="P:regulation of DNA-templated transcription"/>
    <property type="evidence" value="ECO:0007669"/>
    <property type="project" value="InterPro"/>
</dbReference>
<evidence type="ECO:0000256" key="1">
    <source>
        <dbReference type="ARBA" id="ARBA00022553"/>
    </source>
</evidence>
<dbReference type="PROSITE" id="PS50110">
    <property type="entry name" value="RESPONSE_REGULATORY"/>
    <property type="match status" value="1"/>
</dbReference>
<organism evidence="6 7">
    <name type="scientific">Acidisarcina polymorpha</name>
    <dbReference type="NCBI Taxonomy" id="2211140"/>
    <lineage>
        <taxon>Bacteria</taxon>
        <taxon>Pseudomonadati</taxon>
        <taxon>Acidobacteriota</taxon>
        <taxon>Terriglobia</taxon>
        <taxon>Terriglobales</taxon>
        <taxon>Acidobacteriaceae</taxon>
        <taxon>Acidisarcina</taxon>
    </lineage>
</organism>
<dbReference type="InterPro" id="IPR011006">
    <property type="entry name" value="CheY-like_superfamily"/>
</dbReference>
<dbReference type="GO" id="GO:0003677">
    <property type="term" value="F:DNA binding"/>
    <property type="evidence" value="ECO:0007669"/>
    <property type="project" value="UniProtKB-KW"/>
</dbReference>
<dbReference type="SMART" id="SM00421">
    <property type="entry name" value="HTH_LUXR"/>
    <property type="match status" value="1"/>
</dbReference>
<dbReference type="PANTHER" id="PTHR43214">
    <property type="entry name" value="TWO-COMPONENT RESPONSE REGULATOR"/>
    <property type="match status" value="1"/>
</dbReference>
<evidence type="ECO:0000313" key="6">
    <source>
        <dbReference type="EMBL" id="AXC12814.1"/>
    </source>
</evidence>
<name>A0A2Z5G1Y7_9BACT</name>
<dbReference type="PROSITE" id="PS50043">
    <property type="entry name" value="HTH_LUXR_2"/>
    <property type="match status" value="1"/>
</dbReference>